<keyword evidence="5 6" id="KW-0046">Antibiotic resistance</keyword>
<dbReference type="EC" id="3.5.2.6" evidence="2 6"/>
<dbReference type="SUPFAM" id="SSF56601">
    <property type="entry name" value="beta-lactamase/transpeptidase-like"/>
    <property type="match status" value="1"/>
</dbReference>
<reference evidence="9 10" key="1">
    <citation type="submission" date="2022-09" db="EMBL/GenBank/DDBJ databases">
        <title>Draft genome of isolate Be4.</title>
        <authorList>
            <person name="Sanchez-Castro I."/>
            <person name="Martinez-Rodriguez P."/>
            <person name="Descostes M."/>
            <person name="Merroun M."/>
        </authorList>
    </citation>
    <scope>NUCLEOTIDE SEQUENCE [LARGE SCALE GENOMIC DNA]</scope>
    <source>
        <strain evidence="9 10">Be4</strain>
    </source>
</reference>
<keyword evidence="3 7" id="KW-0732">Signal</keyword>
<evidence type="ECO:0000256" key="4">
    <source>
        <dbReference type="ARBA" id="ARBA00022801"/>
    </source>
</evidence>
<comment type="caution">
    <text evidence="9">The sequence shown here is derived from an EMBL/GenBank/DDBJ whole genome shotgun (WGS) entry which is preliminary data.</text>
</comment>
<gene>
    <name evidence="9" type="primary">blaOXA</name>
    <name evidence="9" type="ORF">N0K08_10165</name>
</gene>
<evidence type="ECO:0000256" key="5">
    <source>
        <dbReference type="ARBA" id="ARBA00023251"/>
    </source>
</evidence>
<dbReference type="InterPro" id="IPR001460">
    <property type="entry name" value="PCN-bd_Tpept"/>
</dbReference>
<dbReference type="Pfam" id="PF00905">
    <property type="entry name" value="Transpeptidase"/>
    <property type="match status" value="1"/>
</dbReference>
<keyword evidence="10" id="KW-1185">Reference proteome</keyword>
<keyword evidence="4 6" id="KW-0378">Hydrolase</keyword>
<dbReference type="NCBIfam" id="NF012161">
    <property type="entry name" value="bla_class_D_main"/>
    <property type="match status" value="1"/>
</dbReference>
<evidence type="ECO:0000256" key="3">
    <source>
        <dbReference type="ARBA" id="ARBA00022729"/>
    </source>
</evidence>
<name>A0ABT2PKK3_9BURK</name>
<organism evidence="9 10">
    <name type="scientific">Acidovorax bellezanensis</name>
    <dbReference type="NCBI Taxonomy" id="2976702"/>
    <lineage>
        <taxon>Bacteria</taxon>
        <taxon>Pseudomonadati</taxon>
        <taxon>Pseudomonadota</taxon>
        <taxon>Betaproteobacteria</taxon>
        <taxon>Burkholderiales</taxon>
        <taxon>Comamonadaceae</taxon>
        <taxon>Acidovorax</taxon>
    </lineage>
</organism>
<dbReference type="GO" id="GO:0008800">
    <property type="term" value="F:beta-lactamase activity"/>
    <property type="evidence" value="ECO:0007669"/>
    <property type="project" value="UniProtKB-EC"/>
</dbReference>
<evidence type="ECO:0000256" key="6">
    <source>
        <dbReference type="RuleBase" id="RU361140"/>
    </source>
</evidence>
<feature type="chain" id="PRO_5045092160" description="Beta-lactamase" evidence="7">
    <location>
        <begin position="22"/>
        <end position="266"/>
    </location>
</feature>
<dbReference type="InterPro" id="IPR002137">
    <property type="entry name" value="Beta-lactam_class-D_AS"/>
</dbReference>
<dbReference type="RefSeq" id="WP_261500160.1">
    <property type="nucleotide sequence ID" value="NZ_JAODYH010000004.1"/>
</dbReference>
<feature type="signal peptide" evidence="7">
    <location>
        <begin position="1"/>
        <end position="21"/>
    </location>
</feature>
<proteinExistence type="inferred from homology"/>
<dbReference type="Gene3D" id="3.40.710.10">
    <property type="entry name" value="DD-peptidase/beta-lactamase superfamily"/>
    <property type="match status" value="1"/>
</dbReference>
<evidence type="ECO:0000259" key="8">
    <source>
        <dbReference type="Pfam" id="PF00905"/>
    </source>
</evidence>
<accession>A0ABT2PKK3</accession>
<dbReference type="InterPro" id="IPR012338">
    <property type="entry name" value="Beta-lactam/transpept-like"/>
</dbReference>
<protein>
    <recommendedName>
        <fullName evidence="2 6">Beta-lactamase</fullName>
        <ecNumber evidence="2 6">3.5.2.6</ecNumber>
    </recommendedName>
</protein>
<evidence type="ECO:0000313" key="9">
    <source>
        <dbReference type="EMBL" id="MCT9810999.1"/>
    </source>
</evidence>
<evidence type="ECO:0000256" key="1">
    <source>
        <dbReference type="ARBA" id="ARBA00007898"/>
    </source>
</evidence>
<evidence type="ECO:0000256" key="7">
    <source>
        <dbReference type="SAM" id="SignalP"/>
    </source>
</evidence>
<sequence length="266" mass="29789">MNRRNWLACALAYGLGSAAQAAPAVQEHPEWARFFTEAGIDGSMLVVDARTAEATTHVVHPARAQRRYSPASTFKIPHSLFALDAGILRDEFQVIPWDGVQRSTAAWNQDQNLRSAMRNSTVWVYERFARELGPERETAYLQKLGYGNAAISGDQPFWVEGDLALSSFEQIAFLRRLHANSLPFQVAHQRLVKDVMINAAGADWILRAKTGWTGSIGWWVGWIEWPSGPVFFALNMDTPHRLGDLAKRQAITHRILRTLDALPATP</sequence>
<dbReference type="Proteomes" id="UP001525968">
    <property type="component" value="Unassembled WGS sequence"/>
</dbReference>
<evidence type="ECO:0000313" key="10">
    <source>
        <dbReference type="Proteomes" id="UP001525968"/>
    </source>
</evidence>
<dbReference type="EMBL" id="JAODYH010000004">
    <property type="protein sequence ID" value="MCT9810999.1"/>
    <property type="molecule type" value="Genomic_DNA"/>
</dbReference>
<feature type="domain" description="Penicillin-binding protein transpeptidase" evidence="8">
    <location>
        <begin position="42"/>
        <end position="256"/>
    </location>
</feature>
<evidence type="ECO:0000256" key="2">
    <source>
        <dbReference type="ARBA" id="ARBA00012865"/>
    </source>
</evidence>
<comment type="catalytic activity">
    <reaction evidence="6">
        <text>a beta-lactam + H2O = a substituted beta-amino acid</text>
        <dbReference type="Rhea" id="RHEA:20401"/>
        <dbReference type="ChEBI" id="CHEBI:15377"/>
        <dbReference type="ChEBI" id="CHEBI:35627"/>
        <dbReference type="ChEBI" id="CHEBI:140347"/>
        <dbReference type="EC" id="3.5.2.6"/>
    </reaction>
</comment>
<dbReference type="PROSITE" id="PS00337">
    <property type="entry name" value="BETA_LACTAMASE_D"/>
    <property type="match status" value="1"/>
</dbReference>
<comment type="similarity">
    <text evidence="1 6">Belongs to the class-D beta-lactamase family.</text>
</comment>